<dbReference type="PANTHER" id="PTHR11510">
    <property type="entry name" value="MYO-INOSITOL-1 PHOSPHATE SYNTHASE"/>
    <property type="match status" value="1"/>
</dbReference>
<dbReference type="PIRSF" id="PIRSF015578">
    <property type="entry name" value="Myoinos-ppht_syn"/>
    <property type="match status" value="1"/>
</dbReference>
<proteinExistence type="inferred from homology"/>
<evidence type="ECO:0000313" key="4">
    <source>
        <dbReference type="EMBL" id="XBH14876.1"/>
    </source>
</evidence>
<dbReference type="InterPro" id="IPR036291">
    <property type="entry name" value="NAD(P)-bd_dom_sf"/>
</dbReference>
<dbReference type="Pfam" id="PF07994">
    <property type="entry name" value="NAD_binding_5"/>
    <property type="match status" value="1"/>
</dbReference>
<dbReference type="InterPro" id="IPR013021">
    <property type="entry name" value="Myo-inos-1-P_Synthase_GAPDH"/>
</dbReference>
<dbReference type="GO" id="GO:0008654">
    <property type="term" value="P:phospholipid biosynthetic process"/>
    <property type="evidence" value="ECO:0007669"/>
    <property type="project" value="InterPro"/>
</dbReference>
<accession>A0AAU7D270</accession>
<sequence length="446" mass="49751">MSTPEAATPSAASIKPAAGKLGVMVPGMGAVATTLIAGVEAVRRGLAKPIGSTTQMGTIRLGKRNESRSPLIKDFAPIAQLDDLVFTGWDIFGGNLYDAAKTAHVLDRDQLEQIRPYLESIEPMPAAFDQHYVKRLEGKKIKTGKNKCDLANQIRNDIAEFKTKTDRQVMIWTGSTEIFIKPSAVHQTLEAFEKGLVEDDPNIAPSMLYAWAALKEGIPFANGAPNLTVDIPALQELSKKMNAPICGKDFKTGQTFIKTVLAPAFKVRNIGVSGWYSTNILGNRDGEVLDDPESFKTKEESKLGVLDYIFQPELHPDLYKDLYHKVRINYYPPRGDNKEGWDNIDIFGWLGYPMQLKVDFLCRDSILAAPLALDLILFMDLAARTPSLRGLGIQEWLSFYFKAPQHAEGLYPEHDLFIQHTKLKNTLRHIMGEDLITHLGLEYYDQ</sequence>
<reference evidence="3" key="1">
    <citation type="submission" date="2023-03" db="EMBL/GenBank/DDBJ databases">
        <title>Edaphobacter sp.</title>
        <authorList>
            <person name="Huber K.J."/>
            <person name="Papendorf J."/>
            <person name="Pilke C."/>
            <person name="Bunk B."/>
            <person name="Sproeer C."/>
            <person name="Pester M."/>
        </authorList>
    </citation>
    <scope>NUCLEOTIDE SEQUENCE</scope>
    <source>
        <strain evidence="3">DSM 109919</strain>
        <strain evidence="4">DSM 109920</strain>
    </source>
</reference>
<dbReference type="GO" id="GO:0006021">
    <property type="term" value="P:inositol biosynthetic process"/>
    <property type="evidence" value="ECO:0007669"/>
    <property type="project" value="InterPro"/>
</dbReference>
<dbReference type="RefSeq" id="WP_348268886.1">
    <property type="nucleotide sequence ID" value="NZ_CP121194.1"/>
</dbReference>
<dbReference type="EMBL" id="CP121195">
    <property type="protein sequence ID" value="XBH14876.1"/>
    <property type="molecule type" value="Genomic_DNA"/>
</dbReference>
<evidence type="ECO:0000256" key="1">
    <source>
        <dbReference type="ARBA" id="ARBA00010813"/>
    </source>
</evidence>
<dbReference type="EMBL" id="CP121194">
    <property type="protein sequence ID" value="XBH11394.1"/>
    <property type="molecule type" value="Genomic_DNA"/>
</dbReference>
<evidence type="ECO:0000259" key="2">
    <source>
        <dbReference type="Pfam" id="PF01658"/>
    </source>
</evidence>
<dbReference type="SUPFAM" id="SSF51735">
    <property type="entry name" value="NAD(P)-binding Rossmann-fold domains"/>
    <property type="match status" value="1"/>
</dbReference>
<dbReference type="InterPro" id="IPR002587">
    <property type="entry name" value="Myo-inos-1-P_Synthase"/>
</dbReference>
<dbReference type="KEGG" id="epl:P4G45_06640"/>
<evidence type="ECO:0000313" key="3">
    <source>
        <dbReference type="EMBL" id="XBH11394.1"/>
    </source>
</evidence>
<comment type="similarity">
    <text evidence="1">Belongs to the myo-inositol 1-phosphate synthase family.</text>
</comment>
<gene>
    <name evidence="3" type="ORF">P4G45_06640</name>
    <name evidence="4" type="ORF">P8936_06875</name>
</gene>
<dbReference type="Pfam" id="PF01658">
    <property type="entry name" value="Inos-1-P_synth"/>
    <property type="match status" value="1"/>
</dbReference>
<dbReference type="SUPFAM" id="SSF55347">
    <property type="entry name" value="Glyceraldehyde-3-phosphate dehydrogenase-like, C-terminal domain"/>
    <property type="match status" value="1"/>
</dbReference>
<dbReference type="Gene3D" id="3.40.50.720">
    <property type="entry name" value="NAD(P)-binding Rossmann-like Domain"/>
    <property type="match status" value="1"/>
</dbReference>
<dbReference type="AlphaFoldDB" id="A0AAU7D270"/>
<feature type="domain" description="Myo-inositol-1-phosphate synthase GAPDH-like" evidence="2">
    <location>
        <begin position="253"/>
        <end position="365"/>
    </location>
</feature>
<accession>A0AAU7DBX1</accession>
<name>A0AAU7D270_9BACT</name>
<dbReference type="GO" id="GO:0004512">
    <property type="term" value="F:inositol-3-phosphate synthase activity"/>
    <property type="evidence" value="ECO:0007669"/>
    <property type="project" value="InterPro"/>
</dbReference>
<protein>
    <submittedName>
        <fullName evidence="3">Inositol-3-phosphate synthase</fullName>
    </submittedName>
</protein>
<dbReference type="Gene3D" id="3.30.360.10">
    <property type="entry name" value="Dihydrodipicolinate Reductase, domain 2"/>
    <property type="match status" value="1"/>
</dbReference>
<organism evidence="3">
    <name type="scientific">Edaphobacter paludis</name>
    <dbReference type="NCBI Taxonomy" id="3035702"/>
    <lineage>
        <taxon>Bacteria</taxon>
        <taxon>Pseudomonadati</taxon>
        <taxon>Acidobacteriota</taxon>
        <taxon>Terriglobia</taxon>
        <taxon>Terriglobales</taxon>
        <taxon>Acidobacteriaceae</taxon>
        <taxon>Edaphobacter</taxon>
    </lineage>
</organism>